<evidence type="ECO:0000256" key="7">
    <source>
        <dbReference type="ARBA" id="ARBA00023170"/>
    </source>
</evidence>
<dbReference type="PANTHER" id="PTHR24233:SF11">
    <property type="entry name" value="P2Y PURINOCEPTOR 14-LIKE"/>
    <property type="match status" value="1"/>
</dbReference>
<keyword evidence="3 9" id="KW-0812">Transmembrane</keyword>
<evidence type="ECO:0000256" key="8">
    <source>
        <dbReference type="ARBA" id="ARBA00023224"/>
    </source>
</evidence>
<evidence type="ECO:0000256" key="2">
    <source>
        <dbReference type="ARBA" id="ARBA00022475"/>
    </source>
</evidence>
<evidence type="ECO:0000256" key="9">
    <source>
        <dbReference type="RuleBase" id="RU000688"/>
    </source>
</evidence>
<reference evidence="12 13" key="1">
    <citation type="submission" date="2019-06" db="EMBL/GenBank/DDBJ databases">
        <title>A chromosome-scale genome assembly of the striped catfish, Pangasianodon hypophthalmus.</title>
        <authorList>
            <person name="Wen M."/>
            <person name="Zahm M."/>
            <person name="Roques C."/>
            <person name="Cabau C."/>
            <person name="Klopp C."/>
            <person name="Donnadieu C."/>
            <person name="Jouanno E."/>
            <person name="Avarre J.-C."/>
            <person name="Campet M."/>
            <person name="Ha T.T.T."/>
            <person name="Dugue R."/>
            <person name="Lampietro C."/>
            <person name="Louis A."/>
            <person name="Herpin A."/>
            <person name="Echchiki A."/>
            <person name="Berthelot C."/>
            <person name="Parey E."/>
            <person name="Roest-Crollius H."/>
            <person name="Braasch I."/>
            <person name="Postlethwait J."/>
            <person name="Bobe J."/>
            <person name="Montfort J."/>
            <person name="Bouchez O."/>
            <person name="Begum T."/>
            <person name="Schartl M."/>
            <person name="Guiguen Y."/>
        </authorList>
    </citation>
    <scope>NUCLEOTIDE SEQUENCE [LARGE SCALE GENOMIC DNA]</scope>
    <source>
        <strain evidence="12 13">Indonesia</strain>
        <tissue evidence="12">Blood</tissue>
    </source>
</reference>
<name>A0A5N5M7U0_PANHP</name>
<comment type="similarity">
    <text evidence="9">Belongs to the G-protein coupled receptor 1 family.</text>
</comment>
<dbReference type="PROSITE" id="PS50262">
    <property type="entry name" value="G_PROTEIN_RECEP_F1_2"/>
    <property type="match status" value="1"/>
</dbReference>
<evidence type="ECO:0000313" key="13">
    <source>
        <dbReference type="Proteomes" id="UP000327468"/>
    </source>
</evidence>
<dbReference type="EMBL" id="VFJC01000015">
    <property type="protein sequence ID" value="KAB5550453.1"/>
    <property type="molecule type" value="Genomic_DNA"/>
</dbReference>
<evidence type="ECO:0000256" key="3">
    <source>
        <dbReference type="ARBA" id="ARBA00022692"/>
    </source>
</evidence>
<dbReference type="PRINTS" id="PR00237">
    <property type="entry name" value="GPCRRHODOPSN"/>
</dbReference>
<dbReference type="GO" id="GO:0045028">
    <property type="term" value="F:G protein-coupled purinergic nucleotide receptor activity"/>
    <property type="evidence" value="ECO:0007669"/>
    <property type="project" value="TreeGrafter"/>
</dbReference>
<comment type="caution">
    <text evidence="12">The sequence shown here is derived from an EMBL/GenBank/DDBJ whole genome shotgun (WGS) entry which is preliminary data.</text>
</comment>
<keyword evidence="7 9" id="KW-0675">Receptor</keyword>
<dbReference type="InterPro" id="IPR000276">
    <property type="entry name" value="GPCR_Rhodpsn"/>
</dbReference>
<feature type="transmembrane region" description="Helical" evidence="10">
    <location>
        <begin position="118"/>
        <end position="135"/>
    </location>
</feature>
<evidence type="ECO:0000256" key="10">
    <source>
        <dbReference type="SAM" id="Phobius"/>
    </source>
</evidence>
<dbReference type="PRINTS" id="PR01157">
    <property type="entry name" value="P2YPURNOCPTR"/>
</dbReference>
<feature type="transmembrane region" description="Helical" evidence="10">
    <location>
        <begin position="257"/>
        <end position="281"/>
    </location>
</feature>
<comment type="subcellular location">
    <subcellularLocation>
        <location evidence="1">Cell membrane</location>
        <topology evidence="1">Multi-pass membrane protein</topology>
    </subcellularLocation>
</comment>
<dbReference type="PROSITE" id="PS00237">
    <property type="entry name" value="G_PROTEIN_RECEP_F1_1"/>
    <property type="match status" value="1"/>
</dbReference>
<evidence type="ECO:0000256" key="4">
    <source>
        <dbReference type="ARBA" id="ARBA00022989"/>
    </source>
</evidence>
<feature type="transmembrane region" description="Helical" evidence="10">
    <location>
        <begin position="156"/>
        <end position="180"/>
    </location>
</feature>
<dbReference type="Pfam" id="PF00001">
    <property type="entry name" value="7tm_1"/>
    <property type="match status" value="1"/>
</dbReference>
<feature type="transmembrane region" description="Helical" evidence="10">
    <location>
        <begin position="78"/>
        <end position="98"/>
    </location>
</feature>
<gene>
    <name evidence="12" type="ORF">PHYPO_G00053900</name>
</gene>
<feature type="domain" description="G-protein coupled receptors family 1 profile" evidence="11">
    <location>
        <begin position="57"/>
        <end position="317"/>
    </location>
</feature>
<evidence type="ECO:0000259" key="11">
    <source>
        <dbReference type="PROSITE" id="PS50262"/>
    </source>
</evidence>
<dbReference type="CDD" id="cd14982">
    <property type="entry name" value="7tmA_purinoceptor-like"/>
    <property type="match status" value="1"/>
</dbReference>
<dbReference type="InterPro" id="IPR017452">
    <property type="entry name" value="GPCR_Rhodpsn_7TM"/>
</dbReference>
<dbReference type="Proteomes" id="UP000327468">
    <property type="component" value="Chromosome 14"/>
</dbReference>
<keyword evidence="6 10" id="KW-0472">Membrane</keyword>
<dbReference type="GO" id="GO:0005886">
    <property type="term" value="C:plasma membrane"/>
    <property type="evidence" value="ECO:0007669"/>
    <property type="project" value="UniProtKB-SubCell"/>
</dbReference>
<accession>A0A5N5M7U0</accession>
<keyword evidence="2" id="KW-1003">Cell membrane</keyword>
<proteinExistence type="inferred from homology"/>
<dbReference type="SUPFAM" id="SSF81321">
    <property type="entry name" value="Family A G protein-coupled receptor-like"/>
    <property type="match status" value="1"/>
</dbReference>
<keyword evidence="4 10" id="KW-1133">Transmembrane helix</keyword>
<dbReference type="AlphaFoldDB" id="A0A5N5M7U0"/>
<organism evidence="12 13">
    <name type="scientific">Pangasianodon hypophthalmus</name>
    <name type="common">Striped catfish</name>
    <name type="synonym">Helicophagus hypophthalmus</name>
    <dbReference type="NCBI Taxonomy" id="310915"/>
    <lineage>
        <taxon>Eukaryota</taxon>
        <taxon>Metazoa</taxon>
        <taxon>Chordata</taxon>
        <taxon>Craniata</taxon>
        <taxon>Vertebrata</taxon>
        <taxon>Euteleostomi</taxon>
        <taxon>Actinopterygii</taxon>
        <taxon>Neopterygii</taxon>
        <taxon>Teleostei</taxon>
        <taxon>Ostariophysi</taxon>
        <taxon>Siluriformes</taxon>
        <taxon>Pangasiidae</taxon>
        <taxon>Pangasianodon</taxon>
    </lineage>
</organism>
<evidence type="ECO:0000256" key="1">
    <source>
        <dbReference type="ARBA" id="ARBA00004651"/>
    </source>
</evidence>
<dbReference type="Gene3D" id="1.20.1070.10">
    <property type="entry name" value="Rhodopsin 7-helix transmembrane proteins"/>
    <property type="match status" value="1"/>
</dbReference>
<evidence type="ECO:0000256" key="6">
    <source>
        <dbReference type="ARBA" id="ARBA00023136"/>
    </source>
</evidence>
<keyword evidence="5 9" id="KW-0297">G-protein coupled receptor</keyword>
<sequence length="390" mass="43980">MTVQGFKMTVTANSLTTALNHSTASNPALEACGLLEVPAHPFFIFSYSIVCIVSLALNAITMRVYYCTALRFQSSVTIYLKNLAAADFFLCLVLPLRIANYASKSTTMRQIYCNFGAAGFYLNMYASILFMDYIAANRYLKIAQPLETHALQTARAARCISIMTWTSLSAMAFIYTVVFLSTSWGAGPNPHAIGCESLHSHQVSTVYKIIHCFSALVFIFVLVSLILFYWGTVRTLRHPPVQTQRCHRKLSRSKRNMLVLVVVFCVCFVPYHIVRLPYAFLKPLLQGCGTTAKSFYIIKEITVLLSVLNACMDPLIYFVFCKGFREQIGIRKVQAFTSLRLSTVRRDKGKQSNTDTGDSHVMRQHAARDEEQLNMWLPSSCKTVFHHFLP</sequence>
<keyword evidence="8 9" id="KW-0807">Transducer</keyword>
<keyword evidence="13" id="KW-1185">Reference proteome</keyword>
<feature type="transmembrane region" description="Helical" evidence="10">
    <location>
        <begin position="206"/>
        <end position="230"/>
    </location>
</feature>
<feature type="transmembrane region" description="Helical" evidence="10">
    <location>
        <begin position="44"/>
        <end position="66"/>
    </location>
</feature>
<evidence type="ECO:0000256" key="5">
    <source>
        <dbReference type="ARBA" id="ARBA00023040"/>
    </source>
</evidence>
<protein>
    <recommendedName>
        <fullName evidence="11">G-protein coupled receptors family 1 profile domain-containing protein</fullName>
    </recommendedName>
</protein>
<dbReference type="PANTHER" id="PTHR24233">
    <property type="entry name" value="P2Y PURINOCEPTOR-RELATED G-PROTEIN COUPLED RECEPTOR"/>
    <property type="match status" value="1"/>
</dbReference>
<evidence type="ECO:0000313" key="12">
    <source>
        <dbReference type="EMBL" id="KAB5550453.1"/>
    </source>
</evidence>